<dbReference type="Pfam" id="PF01425">
    <property type="entry name" value="Amidase"/>
    <property type="match status" value="1"/>
</dbReference>
<dbReference type="AlphaFoldDB" id="A0A852ZX27"/>
<feature type="region of interest" description="Disordered" evidence="1">
    <location>
        <begin position="479"/>
        <end position="504"/>
    </location>
</feature>
<dbReference type="EMBL" id="JACBZD010000001">
    <property type="protein sequence ID" value="NYI06953.1"/>
    <property type="molecule type" value="Genomic_DNA"/>
</dbReference>
<dbReference type="Proteomes" id="UP000567795">
    <property type="component" value="Unassembled WGS sequence"/>
</dbReference>
<evidence type="ECO:0000313" key="4">
    <source>
        <dbReference type="Proteomes" id="UP000567795"/>
    </source>
</evidence>
<protein>
    <submittedName>
        <fullName evidence="3">Asp-tRNA(Asn)/Glu-tRNA(Gln) amidotransferase A subunit family amidase</fullName>
    </submittedName>
</protein>
<accession>A0A852ZX27</accession>
<gene>
    <name evidence="3" type="ORF">FHU37_003896</name>
</gene>
<feature type="region of interest" description="Disordered" evidence="1">
    <location>
        <begin position="1"/>
        <end position="54"/>
    </location>
</feature>
<dbReference type="Gene3D" id="3.90.1300.10">
    <property type="entry name" value="Amidase signature (AS) domain"/>
    <property type="match status" value="1"/>
</dbReference>
<dbReference type="SUPFAM" id="SSF75304">
    <property type="entry name" value="Amidase signature (AS) enzymes"/>
    <property type="match status" value="1"/>
</dbReference>
<keyword evidence="4" id="KW-1185">Reference proteome</keyword>
<keyword evidence="3" id="KW-0808">Transferase</keyword>
<dbReference type="GO" id="GO:0016740">
    <property type="term" value="F:transferase activity"/>
    <property type="evidence" value="ECO:0007669"/>
    <property type="project" value="UniProtKB-KW"/>
</dbReference>
<sequence>MDRRTAPTHPAPAPAPRRAATAGDRPAPTPSTERTEPRAQLPPEGTNEPLRLPGNLGLPLHSRVRLITRGSLPAIAWRAEANAWARAADERYRATTELRALGPTDGDIRLGVKDTVDAAGFATRLGLRHHRHYPARSAAALRGLRGVSVIAKLVTPELSIGRRHGARNPRFPRVDPAGSSTGSAVAVAASICDVALGTDTVASVRLPAAACGVVGLRATHRADQLDGVFPLSPPLDAPGWIARTADDLSYFWYRSGLGGPLPPALPPGETFRVGVVAEALDGPNTPEVRGALDTLRDALADSGHRLVTVRLGRLWEQRGAAYELCARTALDAYRRWRAGADDPLEDATRSAIEAGAEIGDARHAEITATLRAVRGTVADLFRGQGVDLWLLPLHPVPPRGVDSPPAAASVIPRRGEPDYERRLGYAPVASFAGLPAIAFPAGADPERGAPIAAQAVAAPGAEALLIRFAQEAARLLGDPLAPAARPAPRPPGAGQPVAGGEGPR</sequence>
<feature type="domain" description="Amidase" evidence="2">
    <location>
        <begin position="79"/>
        <end position="465"/>
    </location>
</feature>
<dbReference type="PANTHER" id="PTHR11895:SF176">
    <property type="entry name" value="AMIDASE AMID-RELATED"/>
    <property type="match status" value="1"/>
</dbReference>
<dbReference type="RefSeq" id="WP_179815455.1">
    <property type="nucleotide sequence ID" value="NZ_JACBZD010000001.1"/>
</dbReference>
<evidence type="ECO:0000256" key="1">
    <source>
        <dbReference type="SAM" id="MobiDB-lite"/>
    </source>
</evidence>
<dbReference type="PANTHER" id="PTHR11895">
    <property type="entry name" value="TRANSAMIDASE"/>
    <property type="match status" value="1"/>
</dbReference>
<comment type="caution">
    <text evidence="3">The sequence shown here is derived from an EMBL/GenBank/DDBJ whole genome shotgun (WGS) entry which is preliminary data.</text>
</comment>
<feature type="compositionally biased region" description="Low complexity" evidence="1">
    <location>
        <begin position="16"/>
        <end position="26"/>
    </location>
</feature>
<proteinExistence type="predicted"/>
<dbReference type="InterPro" id="IPR036928">
    <property type="entry name" value="AS_sf"/>
</dbReference>
<evidence type="ECO:0000313" key="3">
    <source>
        <dbReference type="EMBL" id="NYI06953.1"/>
    </source>
</evidence>
<name>A0A852ZX27_9ACTN</name>
<evidence type="ECO:0000259" key="2">
    <source>
        <dbReference type="Pfam" id="PF01425"/>
    </source>
</evidence>
<dbReference type="InterPro" id="IPR023631">
    <property type="entry name" value="Amidase_dom"/>
</dbReference>
<organism evidence="3 4">
    <name type="scientific">Allostreptomyces psammosilenae</name>
    <dbReference type="NCBI Taxonomy" id="1892865"/>
    <lineage>
        <taxon>Bacteria</taxon>
        <taxon>Bacillati</taxon>
        <taxon>Actinomycetota</taxon>
        <taxon>Actinomycetes</taxon>
        <taxon>Kitasatosporales</taxon>
        <taxon>Streptomycetaceae</taxon>
        <taxon>Allostreptomyces</taxon>
    </lineage>
</organism>
<reference evidence="3 4" key="1">
    <citation type="submission" date="2020-07" db="EMBL/GenBank/DDBJ databases">
        <title>Sequencing the genomes of 1000 actinobacteria strains.</title>
        <authorList>
            <person name="Klenk H.-P."/>
        </authorList>
    </citation>
    <scope>NUCLEOTIDE SEQUENCE [LARGE SCALE GENOMIC DNA]</scope>
    <source>
        <strain evidence="3 4">DSM 42178</strain>
    </source>
</reference>
<dbReference type="InterPro" id="IPR000120">
    <property type="entry name" value="Amidase"/>
</dbReference>